<keyword evidence="4 6" id="KW-0408">Iron</keyword>
<dbReference type="PROSITE" id="PS00208">
    <property type="entry name" value="PLANT_GLOBIN"/>
    <property type="match status" value="1"/>
</dbReference>
<dbReference type="InterPro" id="IPR019824">
    <property type="entry name" value="Leghaemoglobin_Fe_BS"/>
</dbReference>
<protein>
    <submittedName>
        <fullName evidence="9">Leghemoglobin-2-like</fullName>
    </submittedName>
</protein>
<evidence type="ECO:0000313" key="9">
    <source>
        <dbReference type="RefSeq" id="XP_014664117.1"/>
    </source>
</evidence>
<reference evidence="9" key="1">
    <citation type="submission" date="2025-08" db="UniProtKB">
        <authorList>
            <consortium name="RefSeq"/>
        </authorList>
    </citation>
    <scope>IDENTIFICATION</scope>
</reference>
<gene>
    <name evidence="9" type="primary">LOC106806629</name>
</gene>
<keyword evidence="3 6" id="KW-0479">Metal-binding</keyword>
<evidence type="ECO:0000313" key="8">
    <source>
        <dbReference type="Proteomes" id="UP000695022"/>
    </source>
</evidence>
<keyword evidence="8" id="KW-1185">Reference proteome</keyword>
<keyword evidence="5" id="KW-0813">Transport</keyword>
<dbReference type="InterPro" id="IPR012292">
    <property type="entry name" value="Globin/Proto"/>
</dbReference>
<dbReference type="Pfam" id="PF00042">
    <property type="entry name" value="Globin"/>
    <property type="match status" value="1"/>
</dbReference>
<name>A0ABM1DVZ6_PRICU</name>
<dbReference type="PANTHER" id="PTHR46783">
    <property type="entry name" value="CYTOGLOBIN"/>
    <property type="match status" value="1"/>
</dbReference>
<proteinExistence type="inferred from homology"/>
<evidence type="ECO:0000256" key="5">
    <source>
        <dbReference type="RuleBase" id="RU000356"/>
    </source>
</evidence>
<keyword evidence="5" id="KW-0561">Oxygen transport</keyword>
<dbReference type="PANTHER" id="PTHR46783:SF1">
    <property type="entry name" value="CYTOGLOBIN-1-RELATED"/>
    <property type="match status" value="1"/>
</dbReference>
<accession>A0ABM1DVZ6</accession>
<dbReference type="Proteomes" id="UP000695022">
    <property type="component" value="Unplaced"/>
</dbReference>
<dbReference type="PRINTS" id="PR00188">
    <property type="entry name" value="PLANTGLOBIN"/>
</dbReference>
<dbReference type="SUPFAM" id="SSF46458">
    <property type="entry name" value="Globin-like"/>
    <property type="match status" value="1"/>
</dbReference>
<dbReference type="CDD" id="cd01040">
    <property type="entry name" value="Mb-like"/>
    <property type="match status" value="1"/>
</dbReference>
<feature type="domain" description="Globin" evidence="7">
    <location>
        <begin position="3"/>
        <end position="153"/>
    </location>
</feature>
<dbReference type="Gene3D" id="1.10.490.10">
    <property type="entry name" value="Globins"/>
    <property type="match status" value="1"/>
</dbReference>
<dbReference type="PROSITE" id="PS01033">
    <property type="entry name" value="GLOBIN"/>
    <property type="match status" value="1"/>
</dbReference>
<dbReference type="InterPro" id="IPR013314">
    <property type="entry name" value="Globin_lamprey/hagfish"/>
</dbReference>
<evidence type="ECO:0000256" key="2">
    <source>
        <dbReference type="ARBA" id="ARBA00022617"/>
    </source>
</evidence>
<evidence type="ECO:0000259" key="7">
    <source>
        <dbReference type="PROSITE" id="PS01033"/>
    </source>
</evidence>
<sequence>MATLTSKEKDLIRESWAVLHANKAQNAVAFFVLFFRKNPTYKDKFSHFRDQSLDELAKGGNPKLQVHASSVFDSFEAMVENIDDVAMTSSLWDNTSRRHYVSHGIDFHHFEDMETAFLEILKNKLGAKMTPEIDASWRKLFGIMNVNFKSNAAKLGKSTT</sequence>
<keyword evidence="2 5" id="KW-0349">Heme</keyword>
<evidence type="ECO:0000256" key="4">
    <source>
        <dbReference type="ARBA" id="ARBA00023004"/>
    </source>
</evidence>
<evidence type="ECO:0000256" key="3">
    <source>
        <dbReference type="ARBA" id="ARBA00022723"/>
    </source>
</evidence>
<organism evidence="8 9">
    <name type="scientific">Priapulus caudatus</name>
    <name type="common">Priapulid worm</name>
    <dbReference type="NCBI Taxonomy" id="37621"/>
    <lineage>
        <taxon>Eukaryota</taxon>
        <taxon>Metazoa</taxon>
        <taxon>Ecdysozoa</taxon>
        <taxon>Scalidophora</taxon>
        <taxon>Priapulida</taxon>
        <taxon>Priapulimorpha</taxon>
        <taxon>Priapulimorphida</taxon>
        <taxon>Priapulidae</taxon>
        <taxon>Priapulus</taxon>
    </lineage>
</organism>
<evidence type="ECO:0000256" key="6">
    <source>
        <dbReference type="RuleBase" id="RU000625"/>
    </source>
</evidence>
<dbReference type="InterPro" id="IPR009050">
    <property type="entry name" value="Globin-like_sf"/>
</dbReference>
<comment type="similarity">
    <text evidence="6">Belongs to the plant globin family.</text>
</comment>
<comment type="similarity">
    <text evidence="5">Belongs to the globin family.</text>
</comment>
<comment type="subunit">
    <text evidence="1">Monomer.</text>
</comment>
<dbReference type="InterPro" id="IPR044399">
    <property type="entry name" value="Mb-like_M"/>
</dbReference>
<evidence type="ECO:0000256" key="1">
    <source>
        <dbReference type="ARBA" id="ARBA00011245"/>
    </source>
</evidence>
<dbReference type="GeneID" id="106806629"/>
<dbReference type="RefSeq" id="XP_014664117.1">
    <property type="nucleotide sequence ID" value="XM_014808631.1"/>
</dbReference>
<dbReference type="InterPro" id="IPR000971">
    <property type="entry name" value="Globin"/>
</dbReference>